<evidence type="ECO:0000313" key="5">
    <source>
        <dbReference type="EMBL" id="SHG27083.1"/>
    </source>
</evidence>
<dbReference type="GO" id="GO:0005829">
    <property type="term" value="C:cytosol"/>
    <property type="evidence" value="ECO:0007669"/>
    <property type="project" value="UniProtKB-ARBA"/>
</dbReference>
<evidence type="ECO:0000256" key="1">
    <source>
        <dbReference type="ARBA" id="ARBA00001917"/>
    </source>
</evidence>
<dbReference type="STRING" id="1416778.SAMN05443633_112119"/>
<evidence type="ECO:0000313" key="6">
    <source>
        <dbReference type="Proteomes" id="UP000184518"/>
    </source>
</evidence>
<evidence type="ECO:0000256" key="2">
    <source>
        <dbReference type="ARBA" id="ARBA00005979"/>
    </source>
</evidence>
<keyword evidence="6" id="KW-1185">Reference proteome</keyword>
<dbReference type="FunFam" id="3.20.20.70:FF:000059">
    <property type="entry name" value="N-ethylmaleimide reductase, FMN-linked"/>
    <property type="match status" value="1"/>
</dbReference>
<dbReference type="SUPFAM" id="SSF51395">
    <property type="entry name" value="FMN-linked oxidoreductases"/>
    <property type="match status" value="1"/>
</dbReference>
<comment type="cofactor">
    <cofactor evidence="1">
        <name>FMN</name>
        <dbReference type="ChEBI" id="CHEBI:58210"/>
    </cofactor>
</comment>
<dbReference type="GO" id="GO:0010181">
    <property type="term" value="F:FMN binding"/>
    <property type="evidence" value="ECO:0007669"/>
    <property type="project" value="InterPro"/>
</dbReference>
<dbReference type="AlphaFoldDB" id="A0A1M5IH16"/>
<dbReference type="Pfam" id="PF00724">
    <property type="entry name" value="Oxidored_FMN"/>
    <property type="match status" value="1"/>
</dbReference>
<dbReference type="CDD" id="cd02933">
    <property type="entry name" value="OYE_like_FMN"/>
    <property type="match status" value="1"/>
</dbReference>
<organism evidence="5 6">
    <name type="scientific">Chryseobacterium arachidis</name>
    <dbReference type="NCBI Taxonomy" id="1416778"/>
    <lineage>
        <taxon>Bacteria</taxon>
        <taxon>Pseudomonadati</taxon>
        <taxon>Bacteroidota</taxon>
        <taxon>Flavobacteriia</taxon>
        <taxon>Flavobacteriales</taxon>
        <taxon>Weeksellaceae</taxon>
        <taxon>Chryseobacterium group</taxon>
        <taxon>Chryseobacterium</taxon>
    </lineage>
</organism>
<sequence>MSKQTLLNDFKTENLILKNRVVLAPMTRARADNEGNVPNDLMAEYYKQRATAGLLISEGTWVSKEAAGYINVPGIYTQEQIEGWKKVTDAVRPYGNLFFAQLWHVGRMSHPDILDGNQPVAPSALNAHDKVFTPSGFLDTATPTAMTVEHIRKTISEFVQAAKNAFLAGFDGIELHAANGYLFHQFFSKSSNIRTDLYGGSIENRARFLFDVLDAMQEAGVDLNKVGIRLNPSLHGLAGIELDSESIPTFDYIVERLNNYPLAYIHLLQPITDVSQNKFAETNIAERYRKIYKGTLIINNGFTLEQGNKIINDGNADLVSFGKLFISNPDLPARFSKNAPLAEADKETFYTPGPKGYTDYPALTD</sequence>
<dbReference type="GO" id="GO:0016628">
    <property type="term" value="F:oxidoreductase activity, acting on the CH-CH group of donors, NAD or NADP as acceptor"/>
    <property type="evidence" value="ECO:0007669"/>
    <property type="project" value="UniProtKB-ARBA"/>
</dbReference>
<dbReference type="Gene3D" id="3.20.20.70">
    <property type="entry name" value="Aldolase class I"/>
    <property type="match status" value="1"/>
</dbReference>
<gene>
    <name evidence="5" type="ORF">SAMN05443633_112119</name>
</gene>
<dbReference type="InterPro" id="IPR013785">
    <property type="entry name" value="Aldolase_TIM"/>
</dbReference>
<dbReference type="PANTHER" id="PTHR22893">
    <property type="entry name" value="NADH OXIDOREDUCTASE-RELATED"/>
    <property type="match status" value="1"/>
</dbReference>
<dbReference type="PANTHER" id="PTHR22893:SF91">
    <property type="entry name" value="NADPH DEHYDROGENASE 2-RELATED"/>
    <property type="match status" value="1"/>
</dbReference>
<protein>
    <submittedName>
        <fullName evidence="5">N-ethylmaleimide reductase</fullName>
    </submittedName>
</protein>
<name>A0A1M5IH16_9FLAO</name>
<reference evidence="6" key="1">
    <citation type="submission" date="2016-11" db="EMBL/GenBank/DDBJ databases">
        <authorList>
            <person name="Varghese N."/>
            <person name="Submissions S."/>
        </authorList>
    </citation>
    <scope>NUCLEOTIDE SEQUENCE [LARGE SCALE GENOMIC DNA]</scope>
    <source>
        <strain evidence="6">DSM 27619</strain>
    </source>
</reference>
<dbReference type="Proteomes" id="UP000184518">
    <property type="component" value="Unassembled WGS sequence"/>
</dbReference>
<comment type="similarity">
    <text evidence="2">Belongs to the NADH:flavin oxidoreductase/NADH oxidase family.</text>
</comment>
<proteinExistence type="inferred from homology"/>
<dbReference type="InterPro" id="IPR001155">
    <property type="entry name" value="OxRdtase_FMN_N"/>
</dbReference>
<dbReference type="RefSeq" id="WP_072961667.1">
    <property type="nucleotide sequence ID" value="NZ_FQUT01000012.1"/>
</dbReference>
<accession>A0A1M5IH16</accession>
<dbReference type="OrthoDB" id="9772736at2"/>
<dbReference type="InterPro" id="IPR045247">
    <property type="entry name" value="Oye-like"/>
</dbReference>
<evidence type="ECO:0000256" key="3">
    <source>
        <dbReference type="ARBA" id="ARBA00023002"/>
    </source>
</evidence>
<keyword evidence="3" id="KW-0560">Oxidoreductase</keyword>
<feature type="domain" description="NADH:flavin oxidoreductase/NADH oxidase N-terminal" evidence="4">
    <location>
        <begin position="10"/>
        <end position="340"/>
    </location>
</feature>
<evidence type="ECO:0000259" key="4">
    <source>
        <dbReference type="Pfam" id="PF00724"/>
    </source>
</evidence>
<dbReference type="EMBL" id="FQUT01000012">
    <property type="protein sequence ID" value="SHG27083.1"/>
    <property type="molecule type" value="Genomic_DNA"/>
</dbReference>